<evidence type="ECO:0000313" key="2">
    <source>
        <dbReference type="EMBL" id="KAF2267913.1"/>
    </source>
</evidence>
<dbReference type="EMBL" id="ML986588">
    <property type="protein sequence ID" value="KAF2267913.1"/>
    <property type="molecule type" value="Genomic_DNA"/>
</dbReference>
<protein>
    <submittedName>
        <fullName evidence="2">Uncharacterized protein</fullName>
    </submittedName>
</protein>
<accession>A0A9P4N6T7</accession>
<evidence type="ECO:0000256" key="1">
    <source>
        <dbReference type="SAM" id="MobiDB-lite"/>
    </source>
</evidence>
<feature type="region of interest" description="Disordered" evidence="1">
    <location>
        <begin position="49"/>
        <end position="70"/>
    </location>
</feature>
<dbReference type="InterPro" id="IPR021858">
    <property type="entry name" value="Fun_TF"/>
</dbReference>
<dbReference type="Proteomes" id="UP000800093">
    <property type="component" value="Unassembled WGS sequence"/>
</dbReference>
<dbReference type="PANTHER" id="PTHR37540">
    <property type="entry name" value="TRANSCRIPTION FACTOR (ACR-2), PUTATIVE-RELATED-RELATED"/>
    <property type="match status" value="1"/>
</dbReference>
<sequence>MHNLDASKTSEDTGLHFLVSTGPGKPDPALRKFIRSYVMLGKNRGKTLLRRKRRSDDVSSMSFSGSATSSRHNNELVQVYMPPSNQNHGIYPVKIPQKLGSDLSSIHLADGLEPGKIEIVLQFSRIAKQVLFPLEICMFFEKRAENWIAPLSFDPAYLHAIIFTSQYYFDAVRLRQFSTTNRSALPHLVKALVLLRQRFASDEDQYKLSNSTAAAIMGLAGYSHLTGDLKSAKHHLDGLRRIVSLRGGVASFRSNAKLLIEILRCDISLALHCGSRPIFFNVSTEDESSPPFPDLKLLKRPRPTTTRFQQKIIVPLDNMDIRLAQIWKVMEDFCSVIDFAVSSELRISTETFLDTMAAVVYRLLGMRIDPCSTNEAIRLGLLALSCSVFLYNRNLGISYPHLKCTLRSFLLGPVPLELDHQFLLWLLMVGYMSVVDAADDEWMRPLLLGALGSCNLDSWSMTQEVLKQFLWIDLVHSKPGKHMFDSIMHHV</sequence>
<reference evidence="3" key="1">
    <citation type="journal article" date="2020" name="Stud. Mycol.">
        <title>101 Dothideomycetes genomes: A test case for predicting lifestyles and emergence of pathogens.</title>
        <authorList>
            <person name="Haridas S."/>
            <person name="Albert R."/>
            <person name="Binder M."/>
            <person name="Bloem J."/>
            <person name="LaButti K."/>
            <person name="Salamov A."/>
            <person name="Andreopoulos B."/>
            <person name="Baker S."/>
            <person name="Barry K."/>
            <person name="Bills G."/>
            <person name="Bluhm B."/>
            <person name="Cannon C."/>
            <person name="Castanera R."/>
            <person name="Culley D."/>
            <person name="Daum C."/>
            <person name="Ezra D."/>
            <person name="Gonzalez J."/>
            <person name="Henrissat B."/>
            <person name="Kuo A."/>
            <person name="Liang C."/>
            <person name="Lipzen A."/>
            <person name="Lutzoni F."/>
            <person name="Magnuson J."/>
            <person name="Mondo S."/>
            <person name="Nolan M."/>
            <person name="Ohm R."/>
            <person name="Pangilinan J."/>
            <person name="Park H.-J."/>
            <person name="Ramirez L."/>
            <person name="Alfaro M."/>
            <person name="Sun H."/>
            <person name="Tritt A."/>
            <person name="Yoshinaga Y."/>
            <person name="Zwiers L.-H."/>
            <person name="Turgeon B."/>
            <person name="Goodwin S."/>
            <person name="Spatafora J."/>
            <person name="Crous P."/>
            <person name="Grigoriev I."/>
        </authorList>
    </citation>
    <scope>NUCLEOTIDE SEQUENCE [LARGE SCALE GENOMIC DNA]</scope>
    <source>
        <strain evidence="3">CBS 304.66</strain>
    </source>
</reference>
<name>A0A9P4N6T7_9PLEO</name>
<proteinExistence type="predicted"/>
<keyword evidence="3" id="KW-1185">Reference proteome</keyword>
<gene>
    <name evidence="2" type="ORF">CC78DRAFT_489233</name>
</gene>
<evidence type="ECO:0000313" key="3">
    <source>
        <dbReference type="Proteomes" id="UP000800093"/>
    </source>
</evidence>
<dbReference type="AlphaFoldDB" id="A0A9P4N6T7"/>
<comment type="caution">
    <text evidence="2">The sequence shown here is derived from an EMBL/GenBank/DDBJ whole genome shotgun (WGS) entry which is preliminary data.</text>
</comment>
<dbReference type="Pfam" id="PF11951">
    <property type="entry name" value="Fungal_trans_2"/>
    <property type="match status" value="1"/>
</dbReference>
<organism evidence="2 3">
    <name type="scientific">Lojkania enalia</name>
    <dbReference type="NCBI Taxonomy" id="147567"/>
    <lineage>
        <taxon>Eukaryota</taxon>
        <taxon>Fungi</taxon>
        <taxon>Dikarya</taxon>
        <taxon>Ascomycota</taxon>
        <taxon>Pezizomycotina</taxon>
        <taxon>Dothideomycetes</taxon>
        <taxon>Pleosporomycetidae</taxon>
        <taxon>Pleosporales</taxon>
        <taxon>Pleosporales incertae sedis</taxon>
        <taxon>Lojkania</taxon>
    </lineage>
</organism>
<dbReference type="PANTHER" id="PTHR37540:SF9">
    <property type="entry name" value="ZN(2)-C6 FUNGAL-TYPE DOMAIN-CONTAINING PROTEIN"/>
    <property type="match status" value="1"/>
</dbReference>
<dbReference type="OrthoDB" id="4158087at2759"/>
<feature type="compositionally biased region" description="Low complexity" evidence="1">
    <location>
        <begin position="58"/>
        <end position="70"/>
    </location>
</feature>